<feature type="signal peptide" evidence="1">
    <location>
        <begin position="1"/>
        <end position="21"/>
    </location>
</feature>
<dbReference type="Proteomes" id="UP000184050">
    <property type="component" value="Unassembled WGS sequence"/>
</dbReference>
<evidence type="ECO:0000313" key="3">
    <source>
        <dbReference type="Proteomes" id="UP000184050"/>
    </source>
</evidence>
<protein>
    <recommendedName>
        <fullName evidence="4">Outer membrane protein beta-barrel domain-containing protein</fullName>
    </recommendedName>
</protein>
<gene>
    <name evidence="2" type="ORF">SAMN05444280_11525</name>
</gene>
<organism evidence="2 3">
    <name type="scientific">Tangfeifania diversioriginum</name>
    <dbReference type="NCBI Taxonomy" id="1168035"/>
    <lineage>
        <taxon>Bacteria</taxon>
        <taxon>Pseudomonadati</taxon>
        <taxon>Bacteroidota</taxon>
        <taxon>Bacteroidia</taxon>
        <taxon>Marinilabiliales</taxon>
        <taxon>Prolixibacteraceae</taxon>
        <taxon>Tangfeifania</taxon>
    </lineage>
</organism>
<evidence type="ECO:0000313" key="2">
    <source>
        <dbReference type="EMBL" id="SHJ27787.1"/>
    </source>
</evidence>
<dbReference type="AlphaFoldDB" id="A0A1M6I023"/>
<dbReference type="SUPFAM" id="SSF56925">
    <property type="entry name" value="OMPA-like"/>
    <property type="match status" value="1"/>
</dbReference>
<keyword evidence="1" id="KW-0732">Signal</keyword>
<evidence type="ECO:0000256" key="1">
    <source>
        <dbReference type="SAM" id="SignalP"/>
    </source>
</evidence>
<dbReference type="OrthoDB" id="9831434at2"/>
<accession>A0A1M6I023</accession>
<reference evidence="2 3" key="1">
    <citation type="submission" date="2016-11" db="EMBL/GenBank/DDBJ databases">
        <authorList>
            <person name="Jaros S."/>
            <person name="Januszkiewicz K."/>
            <person name="Wedrychowicz H."/>
        </authorList>
    </citation>
    <scope>NUCLEOTIDE SEQUENCE [LARGE SCALE GENOMIC DNA]</scope>
    <source>
        <strain evidence="2 3">DSM 27063</strain>
    </source>
</reference>
<dbReference type="InterPro" id="IPR011250">
    <property type="entry name" value="OMP/PagP_B-barrel"/>
</dbReference>
<proteinExistence type="predicted"/>
<feature type="chain" id="PRO_5012160932" description="Outer membrane protein beta-barrel domain-containing protein" evidence="1">
    <location>
        <begin position="22"/>
        <end position="238"/>
    </location>
</feature>
<sequence>MQRSIFFILFWITGVSLTLNAQVNDGLDFKGVVYPEEEKDTNREEKHSISIYTGAPFSANDDYSHYFLGLEYEIKTHDFAGIGLNIKVGNNTLNNNEMVEITENYEFEFRGWQYFDADMLAVSVHPKFYLLLDDETGFSLFAGAGMGIRFIKSEGKIVSSDNIVVFSEKRKLASQFYYSIKAGAEIRVLRKFSLGAALGGDNVDFGSAYKNLDWDENWNISKPPGSELNYSLSFKFHF</sequence>
<dbReference type="Gene3D" id="2.40.160.20">
    <property type="match status" value="1"/>
</dbReference>
<dbReference type="EMBL" id="FQZE01000015">
    <property type="protein sequence ID" value="SHJ27787.1"/>
    <property type="molecule type" value="Genomic_DNA"/>
</dbReference>
<evidence type="ECO:0008006" key="4">
    <source>
        <dbReference type="Google" id="ProtNLM"/>
    </source>
</evidence>
<dbReference type="RefSeq" id="WP_073169224.1">
    <property type="nucleotide sequence ID" value="NZ_FQZE01000015.1"/>
</dbReference>
<keyword evidence="3" id="KW-1185">Reference proteome</keyword>
<name>A0A1M6I023_9BACT</name>
<dbReference type="STRING" id="1168035.SAMN05444280_11525"/>